<dbReference type="InterPro" id="IPR004838">
    <property type="entry name" value="NHTrfase_class1_PyrdxlP-BS"/>
</dbReference>
<evidence type="ECO:0000256" key="2">
    <source>
        <dbReference type="ARBA" id="ARBA00022898"/>
    </source>
</evidence>
<accession>A0A0M1NKW3</accession>
<dbReference type="Gene3D" id="3.40.640.10">
    <property type="entry name" value="Type I PLP-dependent aspartate aminotransferase-like (Major domain)"/>
    <property type="match status" value="1"/>
</dbReference>
<name>A0A0M1NKW3_9BACL</name>
<dbReference type="InterPro" id="IPR004839">
    <property type="entry name" value="Aminotransferase_I/II_large"/>
</dbReference>
<dbReference type="Gene3D" id="3.90.1150.10">
    <property type="entry name" value="Aspartate Aminotransferase, domain 1"/>
    <property type="match status" value="1"/>
</dbReference>
<comment type="similarity">
    <text evidence="3">Belongs to the class-I pyridoxal-phosphate-dependent aminotransferase family.</text>
</comment>
<dbReference type="OrthoDB" id="9813612at2"/>
<dbReference type="EC" id="2.6.1.-" evidence="3"/>
<dbReference type="EMBL" id="LIUT01000003">
    <property type="protein sequence ID" value="KOR82670.1"/>
    <property type="molecule type" value="Genomic_DNA"/>
</dbReference>
<dbReference type="GO" id="GO:0008483">
    <property type="term" value="F:transaminase activity"/>
    <property type="evidence" value="ECO:0007669"/>
    <property type="project" value="UniProtKB-KW"/>
</dbReference>
<sequence>MDDKQQPLIEVYGHGGDVETAAAAFGRSAGDFLDYSANINPLGPPPGVVTALQEGMSAVIRYPDPGHRNFKERLAAELDTDTQCILVGNGAAECMALLLMGLQPGKVGVVDPCFSEYRELSSKFGSDICSVCGHPEQDWRADKADVLKLLARTDLLFLGQPNNPNGVQYSLEDIREFAACAEEEGTWLVLDEAFIDFIPLEDRQTLMPELQNYSRTIIVRSMTKFYAIPGLRLGYTVAHPNVIRKMAGKQVTWSVNGLALLAGEACLGSGREYEQHTLQLIGAEREQLIRGLRELGLDVTPGEANFLLIELPQPWTAETFQKEMGIRGVLVRSCAMYPGLGERHIRLAVKDADANGRLLVIISEVLGISLADAT</sequence>
<dbReference type="PANTHER" id="PTHR42885">
    <property type="entry name" value="HISTIDINOL-PHOSPHATE AMINOTRANSFERASE-RELATED"/>
    <property type="match status" value="1"/>
</dbReference>
<organism evidence="5 6">
    <name type="scientific">Paenibacillus solani</name>
    <dbReference type="NCBI Taxonomy" id="1705565"/>
    <lineage>
        <taxon>Bacteria</taxon>
        <taxon>Bacillati</taxon>
        <taxon>Bacillota</taxon>
        <taxon>Bacilli</taxon>
        <taxon>Bacillales</taxon>
        <taxon>Paenibacillaceae</taxon>
        <taxon>Paenibacillus</taxon>
    </lineage>
</organism>
<dbReference type="GO" id="GO:0030170">
    <property type="term" value="F:pyridoxal phosphate binding"/>
    <property type="evidence" value="ECO:0007669"/>
    <property type="project" value="InterPro"/>
</dbReference>
<dbReference type="Proteomes" id="UP000036932">
    <property type="component" value="Unassembled WGS sequence"/>
</dbReference>
<dbReference type="RefSeq" id="WP_054404272.1">
    <property type="nucleotide sequence ID" value="NZ_LIUT01000003.1"/>
</dbReference>
<comment type="cofactor">
    <cofactor evidence="1 3">
        <name>pyridoxal 5'-phosphate</name>
        <dbReference type="ChEBI" id="CHEBI:597326"/>
    </cofactor>
</comment>
<dbReference type="PROSITE" id="PS00105">
    <property type="entry name" value="AA_TRANSFER_CLASS_1"/>
    <property type="match status" value="1"/>
</dbReference>
<dbReference type="PANTHER" id="PTHR42885:SF1">
    <property type="entry name" value="THREONINE-PHOSPHATE DECARBOXYLASE"/>
    <property type="match status" value="1"/>
</dbReference>
<evidence type="ECO:0000256" key="1">
    <source>
        <dbReference type="ARBA" id="ARBA00001933"/>
    </source>
</evidence>
<keyword evidence="3" id="KW-0808">Transferase</keyword>
<evidence type="ECO:0000259" key="4">
    <source>
        <dbReference type="Pfam" id="PF00155"/>
    </source>
</evidence>
<dbReference type="InterPro" id="IPR015424">
    <property type="entry name" value="PyrdxlP-dep_Trfase"/>
</dbReference>
<evidence type="ECO:0000256" key="3">
    <source>
        <dbReference type="RuleBase" id="RU000481"/>
    </source>
</evidence>
<dbReference type="Pfam" id="PF00155">
    <property type="entry name" value="Aminotran_1_2"/>
    <property type="match status" value="1"/>
</dbReference>
<dbReference type="AlphaFoldDB" id="A0A0M1NKW3"/>
<dbReference type="CDD" id="cd00609">
    <property type="entry name" value="AAT_like"/>
    <property type="match status" value="1"/>
</dbReference>
<protein>
    <recommendedName>
        <fullName evidence="3">Aminotransferase</fullName>
        <ecNumber evidence="3">2.6.1.-</ecNumber>
    </recommendedName>
</protein>
<dbReference type="InterPro" id="IPR015421">
    <property type="entry name" value="PyrdxlP-dep_Trfase_major"/>
</dbReference>
<dbReference type="SUPFAM" id="SSF53383">
    <property type="entry name" value="PLP-dependent transferases"/>
    <property type="match status" value="1"/>
</dbReference>
<proteinExistence type="inferred from homology"/>
<keyword evidence="3" id="KW-0032">Aminotransferase</keyword>
<evidence type="ECO:0000313" key="6">
    <source>
        <dbReference type="Proteomes" id="UP000036932"/>
    </source>
</evidence>
<comment type="caution">
    <text evidence="5">The sequence shown here is derived from an EMBL/GenBank/DDBJ whole genome shotgun (WGS) entry which is preliminary data.</text>
</comment>
<gene>
    <name evidence="5" type="ORF">AM231_18780</name>
</gene>
<feature type="domain" description="Aminotransferase class I/classII large" evidence="4">
    <location>
        <begin position="33"/>
        <end position="353"/>
    </location>
</feature>
<reference evidence="6" key="1">
    <citation type="submission" date="2015-08" db="EMBL/GenBank/DDBJ databases">
        <title>Genome sequencing project for genomic taxonomy and phylogenomics of Bacillus-like bacteria.</title>
        <authorList>
            <person name="Liu B."/>
            <person name="Wang J."/>
            <person name="Zhu Y."/>
            <person name="Liu G."/>
            <person name="Chen Q."/>
            <person name="Chen Z."/>
            <person name="Lan J."/>
            <person name="Che J."/>
            <person name="Ge C."/>
            <person name="Shi H."/>
            <person name="Pan Z."/>
            <person name="Liu X."/>
        </authorList>
    </citation>
    <scope>NUCLEOTIDE SEQUENCE [LARGE SCALE GENOMIC DNA]</scope>
    <source>
        <strain evidence="6">FJAT-22460</strain>
    </source>
</reference>
<dbReference type="PATRIC" id="fig|1705565.3.peg.5708"/>
<dbReference type="InterPro" id="IPR015422">
    <property type="entry name" value="PyrdxlP-dep_Trfase_small"/>
</dbReference>
<keyword evidence="6" id="KW-1185">Reference proteome</keyword>
<evidence type="ECO:0000313" key="5">
    <source>
        <dbReference type="EMBL" id="KOR82670.1"/>
    </source>
</evidence>
<keyword evidence="2" id="KW-0663">Pyridoxal phosphate</keyword>